<sequence length="467" mass="50749">MGRSACRLRPRCGARRRRAGGAWWARPFVIAFPFSRRQTRTRDDGAAKVDAVEDAVKPARVAGKRAKGRKLELEGKSEESATDHARQWMFVPRAGSEVSSLSSSGQARKSQRRGSIDRMGGQAAGSMQAAWVNVDAGWIMDPCWMTTFGGQYPPLQRRFQRPATIDGELKRCVRGKRPELGPVACGRVHLPACPQPPSRPAVKVQPGGTRRPLERNLRRRRSARTVPEPHFPPATWKSPTHPATSHRGRVPDTADNAVAQQGPSPKASPWVMMPKTAALPASPVSRRLRCQHSVGWDGTAVVDRRDSPGRRRAHEVPALSPLAGAGMQSFTCGAMARLRLPDTSDAEQAGSGNIERHTPKDLPSPRVASKPVLRGAAQTMERAGAKKEELCTGADRQHTEWATNLHVSFPLDRGGLEVVDGGLANASVLPYRRSNVCGGMGKAGRRCFIDSTRRAGRIGGTSQVVCR</sequence>
<evidence type="ECO:0000313" key="2">
    <source>
        <dbReference type="EMBL" id="PWI70471.1"/>
    </source>
</evidence>
<evidence type="ECO:0000313" key="3">
    <source>
        <dbReference type="Proteomes" id="UP000245956"/>
    </source>
</evidence>
<name>A0A2U3E7I3_PURLI</name>
<gene>
    <name evidence="2" type="ORF">PCL_12870</name>
</gene>
<evidence type="ECO:0000256" key="1">
    <source>
        <dbReference type="SAM" id="MobiDB-lite"/>
    </source>
</evidence>
<accession>A0A2U3E7I3</accession>
<dbReference type="AlphaFoldDB" id="A0A2U3E7I3"/>
<feature type="region of interest" description="Disordered" evidence="1">
    <location>
        <begin position="96"/>
        <end position="121"/>
    </location>
</feature>
<feature type="region of interest" description="Disordered" evidence="1">
    <location>
        <begin position="300"/>
        <end position="320"/>
    </location>
</feature>
<organism evidence="2 3">
    <name type="scientific">Purpureocillium lilacinum</name>
    <name type="common">Paecilomyces lilacinus</name>
    <dbReference type="NCBI Taxonomy" id="33203"/>
    <lineage>
        <taxon>Eukaryota</taxon>
        <taxon>Fungi</taxon>
        <taxon>Dikarya</taxon>
        <taxon>Ascomycota</taxon>
        <taxon>Pezizomycotina</taxon>
        <taxon>Sordariomycetes</taxon>
        <taxon>Hypocreomycetidae</taxon>
        <taxon>Hypocreales</taxon>
        <taxon>Ophiocordycipitaceae</taxon>
        <taxon>Purpureocillium</taxon>
    </lineage>
</organism>
<comment type="caution">
    <text evidence="2">The sequence shown here is derived from an EMBL/GenBank/DDBJ whole genome shotgun (WGS) entry which is preliminary data.</text>
</comment>
<feature type="region of interest" description="Disordered" evidence="1">
    <location>
        <begin position="344"/>
        <end position="372"/>
    </location>
</feature>
<protein>
    <submittedName>
        <fullName evidence="2">Uncharacterized protein</fullName>
    </submittedName>
</protein>
<proteinExistence type="predicted"/>
<dbReference type="EMBL" id="LCWV01000009">
    <property type="protein sequence ID" value="PWI70471.1"/>
    <property type="molecule type" value="Genomic_DNA"/>
</dbReference>
<dbReference type="Proteomes" id="UP000245956">
    <property type="component" value="Unassembled WGS sequence"/>
</dbReference>
<reference evidence="2 3" key="1">
    <citation type="journal article" date="2016" name="Front. Microbiol.">
        <title>Genome and transcriptome sequences reveal the specific parasitism of the nematophagous Purpureocillium lilacinum 36-1.</title>
        <authorList>
            <person name="Xie J."/>
            <person name="Li S."/>
            <person name="Mo C."/>
            <person name="Xiao X."/>
            <person name="Peng D."/>
            <person name="Wang G."/>
            <person name="Xiao Y."/>
        </authorList>
    </citation>
    <scope>NUCLEOTIDE SEQUENCE [LARGE SCALE GENOMIC DNA]</scope>
    <source>
        <strain evidence="2 3">36-1</strain>
    </source>
</reference>
<feature type="region of interest" description="Disordered" evidence="1">
    <location>
        <begin position="192"/>
        <end position="273"/>
    </location>
</feature>